<dbReference type="Proteomes" id="UP000515135">
    <property type="component" value="Unplaced"/>
</dbReference>
<dbReference type="GO" id="GO:0005615">
    <property type="term" value="C:extracellular space"/>
    <property type="evidence" value="ECO:0007669"/>
    <property type="project" value="TreeGrafter"/>
</dbReference>
<keyword evidence="2" id="KW-0732">Signal</keyword>
<protein>
    <submittedName>
        <fullName evidence="5">Angiopoietin-2-like</fullName>
    </submittedName>
</protein>
<dbReference type="CDD" id="cd00087">
    <property type="entry name" value="FReD"/>
    <property type="match status" value="1"/>
</dbReference>
<dbReference type="InterPro" id="IPR014716">
    <property type="entry name" value="Fibrinogen_a/b/g_C_1"/>
</dbReference>
<evidence type="ECO:0000313" key="4">
    <source>
        <dbReference type="Proteomes" id="UP000515135"/>
    </source>
</evidence>
<dbReference type="InterPro" id="IPR036056">
    <property type="entry name" value="Fibrinogen-like_C"/>
</dbReference>
<evidence type="ECO:0000256" key="2">
    <source>
        <dbReference type="SAM" id="SignalP"/>
    </source>
</evidence>
<dbReference type="Gene3D" id="3.90.215.10">
    <property type="entry name" value="Gamma Fibrinogen, chain A, domain 1"/>
    <property type="match status" value="1"/>
</dbReference>
<feature type="chain" id="PRO_5028273914" evidence="2">
    <location>
        <begin position="21"/>
        <end position="378"/>
    </location>
</feature>
<proteinExistence type="predicted"/>
<dbReference type="InterPro" id="IPR002181">
    <property type="entry name" value="Fibrinogen_a/b/g_C_dom"/>
</dbReference>
<evidence type="ECO:0000259" key="3">
    <source>
        <dbReference type="PROSITE" id="PS51406"/>
    </source>
</evidence>
<dbReference type="PANTHER" id="PTHR19143:SF452">
    <property type="entry name" value="MICROFIBRIL-ASSOCIATED GLYCOPROTEIN 4-LIKE"/>
    <property type="match status" value="1"/>
</dbReference>
<dbReference type="SUPFAM" id="SSF56496">
    <property type="entry name" value="Fibrinogen C-terminal domain-like"/>
    <property type="match status" value="1"/>
</dbReference>
<dbReference type="Pfam" id="PF00147">
    <property type="entry name" value="Fibrinogen_C"/>
    <property type="match status" value="1"/>
</dbReference>
<name>A0A6P4XYS2_BRABE</name>
<gene>
    <name evidence="5" type="primary">LOC109464691</name>
</gene>
<evidence type="ECO:0000313" key="5">
    <source>
        <dbReference type="RefSeq" id="XP_019617298.1"/>
    </source>
</evidence>
<dbReference type="RefSeq" id="XP_019617298.1">
    <property type="nucleotide sequence ID" value="XM_019761739.1"/>
</dbReference>
<dbReference type="OrthoDB" id="159395at2759"/>
<keyword evidence="4" id="KW-1185">Reference proteome</keyword>
<organism evidence="4 5">
    <name type="scientific">Branchiostoma belcheri</name>
    <name type="common">Amphioxus</name>
    <dbReference type="NCBI Taxonomy" id="7741"/>
    <lineage>
        <taxon>Eukaryota</taxon>
        <taxon>Metazoa</taxon>
        <taxon>Chordata</taxon>
        <taxon>Cephalochordata</taxon>
        <taxon>Leptocardii</taxon>
        <taxon>Amphioxiformes</taxon>
        <taxon>Branchiostomatidae</taxon>
        <taxon>Branchiostoma</taxon>
    </lineage>
</organism>
<feature type="domain" description="Fibrinogen C-terminal" evidence="3">
    <location>
        <begin position="158"/>
        <end position="376"/>
    </location>
</feature>
<sequence length="378" mass="42845">MAVTLLSLLLLSMSVLLVHGCGYSSTTCPTSSSENEQLARRQGETLQQKVTHLEDINTELQEEVVGLRRTLSDQVEVQHVVNDHNKARTEINHLKLHQTELQKMMKRVENENEYLKSTMRKAGIISQADSAKTTRENQSRLPGAIATSNTQLCKALKTWQQETGMECTTEDSPTCTAYDVVFAGRSVPVYCDEGSAHDWIVIQRRLNGTVNFNRDWHEYKEGFGDPDGEYWLGLKLIHKLTENGKWTLRIDMEDWEGNVRWAQYSSFHVSGEGKNFKLHIAGYRGTAGDAMTYHHGMSFSTSNKSNVDLQASRRNPDCSQDYRSGWWFGPCFKALLTGPYAGNCGYSCPYGEGLYWNTWRTGYSLKTVTMKIRPVVTK</sequence>
<keyword evidence="1" id="KW-0175">Coiled coil</keyword>
<dbReference type="AlphaFoldDB" id="A0A6P4XYS2"/>
<dbReference type="GeneID" id="109464691"/>
<accession>A0A6P4XYS2</accession>
<dbReference type="KEGG" id="bbel:109464691"/>
<dbReference type="PANTHER" id="PTHR19143">
    <property type="entry name" value="FIBRINOGEN/TENASCIN/ANGIOPOEITIN"/>
    <property type="match status" value="1"/>
</dbReference>
<dbReference type="InterPro" id="IPR050373">
    <property type="entry name" value="Fibrinogen_C-term_domain"/>
</dbReference>
<dbReference type="SMART" id="SM00186">
    <property type="entry name" value="FBG"/>
    <property type="match status" value="1"/>
</dbReference>
<evidence type="ECO:0000256" key="1">
    <source>
        <dbReference type="SAM" id="Coils"/>
    </source>
</evidence>
<feature type="coiled-coil region" evidence="1">
    <location>
        <begin position="43"/>
        <end position="118"/>
    </location>
</feature>
<dbReference type="PROSITE" id="PS51406">
    <property type="entry name" value="FIBRINOGEN_C_2"/>
    <property type="match status" value="1"/>
</dbReference>
<feature type="signal peptide" evidence="2">
    <location>
        <begin position="1"/>
        <end position="20"/>
    </location>
</feature>
<reference evidence="5" key="1">
    <citation type="submission" date="2025-08" db="UniProtKB">
        <authorList>
            <consortium name="RefSeq"/>
        </authorList>
    </citation>
    <scope>IDENTIFICATION</scope>
    <source>
        <tissue evidence="5">Gonad</tissue>
    </source>
</reference>